<evidence type="ECO:0000313" key="1">
    <source>
        <dbReference type="EMBL" id="DAF88945.1"/>
    </source>
</evidence>
<protein>
    <submittedName>
        <fullName evidence="1">Uncharacterized protein</fullName>
    </submittedName>
</protein>
<name>A0A8S5U393_9CAUD</name>
<proteinExistence type="predicted"/>
<dbReference type="EMBL" id="BK015999">
    <property type="protein sequence ID" value="DAF88945.1"/>
    <property type="molecule type" value="Genomic_DNA"/>
</dbReference>
<reference evidence="1" key="1">
    <citation type="journal article" date="2021" name="Proc. Natl. Acad. Sci. U.S.A.">
        <title>A Catalog of Tens of Thousands of Viruses from Human Metagenomes Reveals Hidden Associations with Chronic Diseases.</title>
        <authorList>
            <person name="Tisza M.J."/>
            <person name="Buck C.B."/>
        </authorList>
    </citation>
    <scope>NUCLEOTIDE SEQUENCE</scope>
    <source>
        <strain evidence="1">CtBtV12</strain>
    </source>
</reference>
<sequence>MKQSPRARVVEGGGTVTGRGRFFPLRADFQSFAGGGRLWRRITRWLCGKA</sequence>
<accession>A0A8S5U393</accession>
<organism evidence="1">
    <name type="scientific">Myoviridae sp. ctBtV12</name>
    <dbReference type="NCBI Taxonomy" id="2825049"/>
    <lineage>
        <taxon>Viruses</taxon>
        <taxon>Duplodnaviria</taxon>
        <taxon>Heunggongvirae</taxon>
        <taxon>Uroviricota</taxon>
        <taxon>Caudoviricetes</taxon>
    </lineage>
</organism>